<sequence length="1006" mass="112956">MSKHEQEKTLLREHLTEAHKLVGEKVEIKEEGSIEETLVSRLDYLGITFDEKNPRKAFVDECLKVLINIQTSLLQVCSSGVDETDKDYLGVRDFRLIHTLLQVIISWGFYPCFLPGVGVPLSKRVKSGYTNHELLSKDENEQQHKVSVESLHALLKLTTPLVDIISQSEKVPESKSYTTVASILMSRHLPDLYAALLELAYAPNSAFQQQQQETVDDVTNQLESLPLTPGNMFLPPQAKKPTGLSREERDKCARMFMWLFDRSDLSRAMESLMSLLGASSSLHPIPNWLRAICGRFLSRILLKPNGVSIVLEFTIGHVDQLQLAQLESISKLILSVPQQITSIENYYAIIAPQLLDLLEKEPPQSPTSQAVTFIIGRIIGKHASLAKIYIVDKIVGPLLSAWHREKYDDEAEGTMDRISLTEDELTTLLHTLHRVMIGGEPSPVVIQTFLSSSIPCLYHLYEFTVHSKSGLRETVLDLLSTYFRITTTADAIRELKRILLDRVDLSGARVAYFAPGPSGGVVLRLRKSPKPLAGNELPIHAGILVSFLQSMDNADLCGDFFVFLLNEYSSLQSNRTDPKVILLTLHLIMGMLDTLGPTILGKPTQIISFATNIVNDHVERLMTPKHKPEKKKASNGFPDIANIVDKEELEAIEEAHDEQFSIEDDFESLILAINLLRAVMHENDQLSDQAVKLLESSMEPLKKLESHPFELVGESVNEVLLAIQSYLSAQRMSNMKHRPSASIEASKEKYREAMKSLQDDLLPIRAHGMGMLKEMVLAKDPLVSSGEGLNQVLDIFVRLVQDEDSYIYLNAVKGLSALTDAYGNQIIKKLGDIYSDSNQKLDNRLRIGEALLQTIQRCGTALGKYVNTLIKPLETVLARREEDINLRVSALSLLSMACQTCPIALSSQMSELIDWVLNILEIEKAPEVRRAATVLILSLFRGLAAQTLYEYPTESLRRTYRTLRYIEETDADDLTRYQARVALSDLDDIMRGEIFKNQKSNSVKYV</sequence>
<dbReference type="Pfam" id="PF10304">
    <property type="entry name" value="RTP1_C2"/>
    <property type="match status" value="1"/>
</dbReference>
<evidence type="ECO:0000313" key="8">
    <source>
        <dbReference type="Proteomes" id="UP001476247"/>
    </source>
</evidence>
<feature type="domain" description="TANGO6 N-terminal" evidence="6">
    <location>
        <begin position="12"/>
        <end position="299"/>
    </location>
</feature>
<dbReference type="InterPro" id="IPR057407">
    <property type="entry name" value="HEAT_TANGO6"/>
</dbReference>
<evidence type="ECO:0000259" key="6">
    <source>
        <dbReference type="Pfam" id="PF25267"/>
    </source>
</evidence>
<proteinExistence type="inferred from homology"/>
<comment type="caution">
    <text evidence="7">The sequence shown here is derived from an EMBL/GenBank/DDBJ whole genome shotgun (WGS) entry which is preliminary data.</text>
</comment>
<dbReference type="Proteomes" id="UP001476247">
    <property type="component" value="Unassembled WGS sequence"/>
</dbReference>
<dbReference type="InterPro" id="IPR021133">
    <property type="entry name" value="HEAT_type_2"/>
</dbReference>
<evidence type="ECO:0000259" key="4">
    <source>
        <dbReference type="Pfam" id="PF10363"/>
    </source>
</evidence>
<dbReference type="InterPro" id="IPR019451">
    <property type="entry name" value="Rtp1_C1"/>
</dbReference>
<dbReference type="InterPro" id="IPR016024">
    <property type="entry name" value="ARM-type_fold"/>
</dbReference>
<evidence type="ECO:0000259" key="3">
    <source>
        <dbReference type="Pfam" id="PF10304"/>
    </source>
</evidence>
<dbReference type="Gene3D" id="1.25.10.10">
    <property type="entry name" value="Leucine-rich Repeat Variant"/>
    <property type="match status" value="1"/>
</dbReference>
<reference evidence="7 8" key="1">
    <citation type="submission" date="2024-04" db="EMBL/GenBank/DDBJ databases">
        <title>genome sequences of Mucor flavus KT1a and Helicostylum pulchrum KT1b strains isolation_sourced from the surface of a dry-aged beef.</title>
        <authorList>
            <person name="Toyotome T."/>
            <person name="Hosono M."/>
            <person name="Torimaru M."/>
            <person name="Fukuda K."/>
            <person name="Mikami N."/>
        </authorList>
    </citation>
    <scope>NUCLEOTIDE SEQUENCE [LARGE SCALE GENOMIC DNA]</scope>
    <source>
        <strain evidence="7 8">KT1b</strain>
    </source>
</reference>
<gene>
    <name evidence="7" type="ORF">HPULCUR_008430</name>
</gene>
<dbReference type="InterPro" id="IPR039600">
    <property type="entry name" value="TANGO6/Rtp1"/>
</dbReference>
<evidence type="ECO:0000313" key="7">
    <source>
        <dbReference type="EMBL" id="GAA5802955.1"/>
    </source>
</evidence>
<organism evidence="7 8">
    <name type="scientific">Helicostylum pulchrum</name>
    <dbReference type="NCBI Taxonomy" id="562976"/>
    <lineage>
        <taxon>Eukaryota</taxon>
        <taxon>Fungi</taxon>
        <taxon>Fungi incertae sedis</taxon>
        <taxon>Mucoromycota</taxon>
        <taxon>Mucoromycotina</taxon>
        <taxon>Mucoromycetes</taxon>
        <taxon>Mucorales</taxon>
        <taxon>Mucorineae</taxon>
        <taxon>Mucoraceae</taxon>
        <taxon>Helicostylum</taxon>
    </lineage>
</organism>
<comment type="similarity">
    <text evidence="1">Belongs to the Tango6 family.</text>
</comment>
<dbReference type="PANTHER" id="PTHR20959:SF1">
    <property type="entry name" value="TRANSPORT AND GOLGI ORGANIZATION PROTEIN 6 HOMOLOG"/>
    <property type="match status" value="1"/>
</dbReference>
<dbReference type="EMBL" id="BAABUJ010000025">
    <property type="protein sequence ID" value="GAA5802955.1"/>
    <property type="molecule type" value="Genomic_DNA"/>
</dbReference>
<dbReference type="SUPFAM" id="SSF48371">
    <property type="entry name" value="ARM repeat"/>
    <property type="match status" value="2"/>
</dbReference>
<dbReference type="InterPro" id="IPR019414">
    <property type="entry name" value="Rtp1_C2"/>
</dbReference>
<feature type="domain" description="TANGO6 HEAT repeat" evidence="5">
    <location>
        <begin position="301"/>
        <end position="529"/>
    </location>
</feature>
<keyword evidence="8" id="KW-1185">Reference proteome</keyword>
<evidence type="ECO:0000256" key="2">
    <source>
        <dbReference type="PROSITE-ProRule" id="PRU00103"/>
    </source>
</evidence>
<name>A0ABP9Y8M3_9FUNG</name>
<dbReference type="PROSITE" id="PS50077">
    <property type="entry name" value="HEAT_REPEAT"/>
    <property type="match status" value="1"/>
</dbReference>
<dbReference type="Pfam" id="PF23565">
    <property type="entry name" value="ARM_TANGO6"/>
    <property type="match status" value="1"/>
</dbReference>
<accession>A0ABP9Y8M3</accession>
<evidence type="ECO:0000256" key="1">
    <source>
        <dbReference type="ARBA" id="ARBA00005724"/>
    </source>
</evidence>
<dbReference type="InterPro" id="IPR057347">
    <property type="entry name" value="TANGO6_N"/>
</dbReference>
<dbReference type="Pfam" id="PF25267">
    <property type="entry name" value="TANGO6_N"/>
    <property type="match status" value="1"/>
</dbReference>
<feature type="domain" description="RNA polymerase II assembly factor Rtp1 C-terminal" evidence="4">
    <location>
        <begin position="750"/>
        <end position="860"/>
    </location>
</feature>
<feature type="repeat" description="HEAT" evidence="2">
    <location>
        <begin position="792"/>
        <end position="830"/>
    </location>
</feature>
<dbReference type="Pfam" id="PF10363">
    <property type="entry name" value="RTP1_C1"/>
    <property type="match status" value="1"/>
</dbReference>
<feature type="domain" description="RNA polymerase II assembly factor Rtp1 C-terminal" evidence="3">
    <location>
        <begin position="956"/>
        <end position="988"/>
    </location>
</feature>
<evidence type="ECO:0000259" key="5">
    <source>
        <dbReference type="Pfam" id="PF23565"/>
    </source>
</evidence>
<dbReference type="InterPro" id="IPR011989">
    <property type="entry name" value="ARM-like"/>
</dbReference>
<protein>
    <submittedName>
        <fullName evidence="7">Uncharacterized protein</fullName>
    </submittedName>
</protein>
<dbReference type="PANTHER" id="PTHR20959">
    <property type="entry name" value="TRANSPORT AND GOLGI ORGANIZATION PROTEIN 6 FAMILY MEMBER"/>
    <property type="match status" value="1"/>
</dbReference>